<dbReference type="Pfam" id="PF08922">
    <property type="entry name" value="DUF1905"/>
    <property type="match status" value="1"/>
</dbReference>
<reference evidence="1 2" key="1">
    <citation type="submission" date="2021-03" db="EMBL/GenBank/DDBJ databases">
        <title>Enterococcal diversity collection.</title>
        <authorList>
            <person name="Gilmore M.S."/>
            <person name="Schwartzman J."/>
            <person name="Van Tyne D."/>
            <person name="Martin M."/>
            <person name="Earl A.M."/>
            <person name="Manson A.L."/>
            <person name="Straub T."/>
            <person name="Salamzade R."/>
            <person name="Saavedra J."/>
            <person name="Lebreton F."/>
            <person name="Prichula J."/>
            <person name="Schaufler K."/>
            <person name="Gaca A."/>
            <person name="Sgardioli B."/>
            <person name="Wagenaar J."/>
            <person name="Strong T."/>
        </authorList>
    </citation>
    <scope>NUCLEOTIDE SEQUENCE [LARGE SCALE GENOMIC DNA]</scope>
    <source>
        <strain evidence="1 2">MJM12</strain>
    </source>
</reference>
<dbReference type="SUPFAM" id="SSF141694">
    <property type="entry name" value="AF2212/PG0164-like"/>
    <property type="match status" value="1"/>
</dbReference>
<name>A0ABS3HBP1_9ENTE</name>
<keyword evidence="2" id="KW-1185">Reference proteome</keyword>
<evidence type="ECO:0000313" key="2">
    <source>
        <dbReference type="Proteomes" id="UP000664256"/>
    </source>
</evidence>
<dbReference type="RefSeq" id="WP_206905414.1">
    <property type="nucleotide sequence ID" value="NZ_JAFLVT010000019.1"/>
</dbReference>
<dbReference type="EMBL" id="JAFLVT010000019">
    <property type="protein sequence ID" value="MBO0450437.1"/>
    <property type="molecule type" value="Genomic_DNA"/>
</dbReference>
<comment type="caution">
    <text evidence="1">The sequence shown here is derived from an EMBL/GenBank/DDBJ whole genome shotgun (WGS) entry which is preliminary data.</text>
</comment>
<sequence>MKLKYTFVAEIMPSKIGKGGAYVVFPYDLKKEFGVGRLKVNATFDGVFYAGSIVNMGLKDSAGNICYILGIKKDIQQKIWKVDCLK</sequence>
<dbReference type="Proteomes" id="UP000664256">
    <property type="component" value="Unassembled WGS sequence"/>
</dbReference>
<evidence type="ECO:0000313" key="1">
    <source>
        <dbReference type="EMBL" id="MBO0450437.1"/>
    </source>
</evidence>
<protein>
    <submittedName>
        <fullName evidence="1">DUF1905 domain-containing protein</fullName>
    </submittedName>
</protein>
<dbReference type="Gene3D" id="2.40.30.100">
    <property type="entry name" value="AF2212/PG0164-like"/>
    <property type="match status" value="1"/>
</dbReference>
<dbReference type="InterPro" id="IPR015018">
    <property type="entry name" value="DUF1905"/>
</dbReference>
<proteinExistence type="predicted"/>
<organism evidence="1 2">
    <name type="scientific">Candidatus Enterococcus myersii</name>
    <dbReference type="NCBI Taxonomy" id="2815322"/>
    <lineage>
        <taxon>Bacteria</taxon>
        <taxon>Bacillati</taxon>
        <taxon>Bacillota</taxon>
        <taxon>Bacilli</taxon>
        <taxon>Lactobacillales</taxon>
        <taxon>Enterococcaceae</taxon>
        <taxon>Enterococcus</taxon>
    </lineage>
</organism>
<gene>
    <name evidence="1" type="ORF">JZO76_12995</name>
</gene>
<dbReference type="InterPro" id="IPR037079">
    <property type="entry name" value="AF2212/PG0164-like_sf"/>
</dbReference>
<accession>A0ABS3HBP1</accession>